<dbReference type="GO" id="GO:0032040">
    <property type="term" value="C:small-subunit processome"/>
    <property type="evidence" value="ECO:0007669"/>
    <property type="project" value="InterPro"/>
</dbReference>
<feature type="compositionally biased region" description="Low complexity" evidence="8">
    <location>
        <begin position="115"/>
        <end position="126"/>
    </location>
</feature>
<dbReference type="GO" id="GO:0045943">
    <property type="term" value="P:positive regulation of transcription by RNA polymerase I"/>
    <property type="evidence" value="ECO:0007669"/>
    <property type="project" value="InterPro"/>
</dbReference>
<reference evidence="9 10" key="1">
    <citation type="journal article" date="2015" name="PLoS Pathog.">
        <title>Leptomonas seymouri: Adaptations to the Dixenous Life Cycle Analyzed by Genome Sequencing, Transcriptome Profiling and Co-infection with Leishmania donovani.</title>
        <authorList>
            <person name="Kraeva N."/>
            <person name="Butenko A."/>
            <person name="Hlavacova J."/>
            <person name="Kostygov A."/>
            <person name="Myskova J."/>
            <person name="Grybchuk D."/>
            <person name="Lestinova T."/>
            <person name="Votypka J."/>
            <person name="Volf P."/>
            <person name="Opperdoes F."/>
            <person name="Flegontov P."/>
            <person name="Lukes J."/>
            <person name="Yurchenko V."/>
        </authorList>
    </citation>
    <scope>NUCLEOTIDE SEQUENCE [LARGE SCALE GENOMIC DNA]</scope>
    <source>
        <strain evidence="9 10">ATCC 30220</strain>
    </source>
</reference>
<dbReference type="GO" id="GO:2000234">
    <property type="term" value="P:positive regulation of rRNA processing"/>
    <property type="evidence" value="ECO:0007669"/>
    <property type="project" value="TreeGrafter"/>
</dbReference>
<feature type="compositionally biased region" description="Low complexity" evidence="8">
    <location>
        <begin position="94"/>
        <end position="106"/>
    </location>
</feature>
<dbReference type="Gene3D" id="2.130.10.10">
    <property type="entry name" value="YVTN repeat-like/Quinoprotein amine dehydrogenase"/>
    <property type="match status" value="2"/>
</dbReference>
<dbReference type="GO" id="GO:0003723">
    <property type="term" value="F:RNA binding"/>
    <property type="evidence" value="ECO:0007669"/>
    <property type="project" value="InterPro"/>
</dbReference>
<evidence type="ECO:0000256" key="1">
    <source>
        <dbReference type="ARBA" id="ARBA00004604"/>
    </source>
</evidence>
<dbReference type="InterPro" id="IPR015943">
    <property type="entry name" value="WD40/YVTN_repeat-like_dom_sf"/>
</dbReference>
<dbReference type="AlphaFoldDB" id="A0A0N0P4K6"/>
<name>A0A0N0P4K6_LEPSE</name>
<evidence type="ECO:0000256" key="6">
    <source>
        <dbReference type="ARBA" id="ARBA00023163"/>
    </source>
</evidence>
<keyword evidence="10" id="KW-1185">Reference proteome</keyword>
<dbReference type="SUPFAM" id="SSF50978">
    <property type="entry name" value="WD40 repeat-like"/>
    <property type="match status" value="1"/>
</dbReference>
<dbReference type="PANTHER" id="PTHR44215:SF1">
    <property type="entry name" value="WD REPEAT-CONTAINING PROTEIN 75"/>
    <property type="match status" value="1"/>
</dbReference>
<dbReference type="EMBL" id="LJSK01000189">
    <property type="protein sequence ID" value="KPI85409.1"/>
    <property type="molecule type" value="Genomic_DNA"/>
</dbReference>
<gene>
    <name evidence="9" type="ORF">ABL78_5534</name>
</gene>
<dbReference type="InterPro" id="IPR053826">
    <property type="entry name" value="WDR75"/>
</dbReference>
<feature type="region of interest" description="Disordered" evidence="8">
    <location>
        <begin position="94"/>
        <end position="134"/>
    </location>
</feature>
<evidence type="ECO:0000256" key="5">
    <source>
        <dbReference type="ARBA" id="ARBA00022737"/>
    </source>
</evidence>
<dbReference type="VEuPathDB" id="TriTrypDB:Lsey_0189_0080"/>
<sequence>MQNAFAACSQVVCVAEDTAVSFYAPKSLKKFRVERLNGLRVCGIHVQIVSSAKANLHVIDAEGTWFQFSLEGGVPSLLKASTITLPAAVTTAASSTSSASPSANTVEPRKKSEGATLSASSSATASKPQESEDAASEAVVSAQFHTQQGGQLYAVLLTKSAVLEVALNGTAASAAPTAVVVHAFQERMSHAHLSVGLTTGLIAVAAPQAREFYYSVFTDRISAHQPSPHRQPSCPPLSVRAVSVEVQSIACSPVLTSVAVGGSRGELLIYMEVQEAHCFSDHWHHTPLAALAFAVDGSAVYTGGREAVMLAWDLVSFSYKKIKCHLGPLQVITPFCDAGAQLLVSCGTSTLAVIDLLQMRVTASAEGIEWAAEDVCTGLVVEQWRGQPAVVLTGMPNVLRVCDPYTQQSLYSLHVSSQMETIPSPPRHGIQFVGMLNESRSLVTYESFSSTVLPPLLRFWEYDARRKQHVETQTVYSPHRSAVLALEVDKRGQRVFTLSKDAVKCWAQTAFTAQDTYGTSTGGWHNHSTIATASQNAATMALSADGSLCFVADDCLHVYSVKACKPGEPWPLLRMLPQYTETAPLRQVVVAPDCRHVVAAGARQLFFWALDGAAEEPTVFSVTKGRITALSAFSDSTVVAALSDTSLVELRCCSAPSAAVGDGAQKDPQLGDVVRRVPRASRFPLRHIAPLHLNSQRLAAVDAVTGFKVLHLPAGASQSSTCEWSGDEGSDAAAADTLARNTAAHAHGAAQQQRQLQTFFKDMASIQESYENAVAAGQQGSLSSAQQMAQADKWLAEVIGEPAYTVPPMSSVLSTYLQRLL</sequence>
<evidence type="ECO:0000313" key="10">
    <source>
        <dbReference type="Proteomes" id="UP000038009"/>
    </source>
</evidence>
<proteinExistence type="predicted"/>
<dbReference type="PANTHER" id="PTHR44215">
    <property type="entry name" value="WD REPEAT-CONTAINING PROTEIN 75"/>
    <property type="match status" value="1"/>
</dbReference>
<dbReference type="GO" id="GO:0006364">
    <property type="term" value="P:rRNA processing"/>
    <property type="evidence" value="ECO:0007669"/>
    <property type="project" value="UniProtKB-KW"/>
</dbReference>
<comment type="caution">
    <text evidence="9">The sequence shown here is derived from an EMBL/GenBank/DDBJ whole genome shotgun (WGS) entry which is preliminary data.</text>
</comment>
<evidence type="ECO:0008006" key="11">
    <source>
        <dbReference type="Google" id="ProtNLM"/>
    </source>
</evidence>
<dbReference type="OMA" id="CFVADDC"/>
<evidence type="ECO:0000256" key="4">
    <source>
        <dbReference type="ARBA" id="ARBA00022574"/>
    </source>
</evidence>
<keyword evidence="6" id="KW-0804">Transcription</keyword>
<dbReference type="OrthoDB" id="4096at2759"/>
<comment type="subcellular location">
    <subcellularLocation>
        <location evidence="1">Nucleus</location>
        <location evidence="1">Nucleolus</location>
    </subcellularLocation>
</comment>
<keyword evidence="7" id="KW-0539">Nucleus</keyword>
<evidence type="ECO:0000256" key="2">
    <source>
        <dbReference type="ARBA" id="ARBA00022517"/>
    </source>
</evidence>
<protein>
    <recommendedName>
        <fullName evidence="11">Guanine nucleotide-binding protein subunit beta-like protein</fullName>
    </recommendedName>
</protein>
<dbReference type="Proteomes" id="UP000038009">
    <property type="component" value="Unassembled WGS sequence"/>
</dbReference>
<keyword evidence="3" id="KW-0698">rRNA processing</keyword>
<evidence type="ECO:0000256" key="3">
    <source>
        <dbReference type="ARBA" id="ARBA00022552"/>
    </source>
</evidence>
<keyword evidence="4" id="KW-0853">WD repeat</keyword>
<evidence type="ECO:0000313" key="9">
    <source>
        <dbReference type="EMBL" id="KPI85409.1"/>
    </source>
</evidence>
<keyword evidence="5" id="KW-0677">Repeat</keyword>
<keyword evidence="2" id="KW-0690">Ribosome biogenesis</keyword>
<dbReference type="InterPro" id="IPR036322">
    <property type="entry name" value="WD40_repeat_dom_sf"/>
</dbReference>
<organism evidence="9 10">
    <name type="scientific">Leptomonas seymouri</name>
    <dbReference type="NCBI Taxonomy" id="5684"/>
    <lineage>
        <taxon>Eukaryota</taxon>
        <taxon>Discoba</taxon>
        <taxon>Euglenozoa</taxon>
        <taxon>Kinetoplastea</taxon>
        <taxon>Metakinetoplastina</taxon>
        <taxon>Trypanosomatida</taxon>
        <taxon>Trypanosomatidae</taxon>
        <taxon>Leishmaniinae</taxon>
        <taxon>Leptomonas</taxon>
    </lineage>
</organism>
<evidence type="ECO:0000256" key="8">
    <source>
        <dbReference type="SAM" id="MobiDB-lite"/>
    </source>
</evidence>
<evidence type="ECO:0000256" key="7">
    <source>
        <dbReference type="ARBA" id="ARBA00023242"/>
    </source>
</evidence>
<accession>A0A0N0P4K6</accession>